<feature type="transmembrane region" description="Helical" evidence="4">
    <location>
        <begin position="49"/>
        <end position="68"/>
    </location>
</feature>
<comment type="subcellular location">
    <subcellularLocation>
        <location evidence="1">Membrane</location>
    </subcellularLocation>
</comment>
<keyword evidence="2 4" id="KW-0472">Membrane</keyword>
<feature type="region of interest" description="Disordered" evidence="3">
    <location>
        <begin position="1"/>
        <end position="38"/>
    </location>
</feature>
<comment type="caution">
    <text evidence="5">The sequence shown here is derived from an EMBL/GenBank/DDBJ whole genome shotgun (WGS) entry which is preliminary data.</text>
</comment>
<evidence type="ECO:0000256" key="1">
    <source>
        <dbReference type="ARBA" id="ARBA00004370"/>
    </source>
</evidence>
<dbReference type="RefSeq" id="WP_238338048.1">
    <property type="nucleotide sequence ID" value="NZ_JACCAB010000001.1"/>
</dbReference>
<dbReference type="GO" id="GO:0016020">
    <property type="term" value="C:membrane"/>
    <property type="evidence" value="ECO:0007669"/>
    <property type="project" value="UniProtKB-SubCell"/>
</dbReference>
<keyword evidence="6" id="KW-1185">Reference proteome</keyword>
<evidence type="ECO:0000313" key="6">
    <source>
        <dbReference type="Proteomes" id="UP000573599"/>
    </source>
</evidence>
<reference evidence="5 6" key="1">
    <citation type="submission" date="2020-07" db="EMBL/GenBank/DDBJ databases">
        <title>Sequencing the genomes of 1000 actinobacteria strains.</title>
        <authorList>
            <person name="Klenk H.-P."/>
        </authorList>
    </citation>
    <scope>NUCLEOTIDE SEQUENCE [LARGE SCALE GENOMIC DNA]</scope>
    <source>
        <strain evidence="5 6">DSM 23987</strain>
    </source>
</reference>
<sequence length="204" mass="21434">MSTITTPAGKAVEADDRVSPPDTLAADASDQTGDHPHADRARALRVTPTLVWVVVAIALVASLALGATRGREWYAARQTEAANAAAVAAAKQLAINFVTVDYTKVDADIARVKAGATGDFLKSYSSSASELTKVLVANQTVSSVQRTEAALVSGDQDSAIALVGVVAPTKNTAVPNGEIKTYRMRLDLRLVGDEWKVENLEFVG</sequence>
<dbReference type="AlphaFoldDB" id="A0A852WM44"/>
<evidence type="ECO:0000256" key="2">
    <source>
        <dbReference type="ARBA" id="ARBA00023136"/>
    </source>
</evidence>
<evidence type="ECO:0000256" key="3">
    <source>
        <dbReference type="SAM" id="MobiDB-lite"/>
    </source>
</evidence>
<organism evidence="5 6">
    <name type="scientific">Pedococcus badiiscoriae</name>
    <dbReference type="NCBI Taxonomy" id="642776"/>
    <lineage>
        <taxon>Bacteria</taxon>
        <taxon>Bacillati</taxon>
        <taxon>Actinomycetota</taxon>
        <taxon>Actinomycetes</taxon>
        <taxon>Micrococcales</taxon>
        <taxon>Intrasporangiaceae</taxon>
        <taxon>Pedococcus</taxon>
    </lineage>
</organism>
<keyword evidence="4" id="KW-0812">Transmembrane</keyword>
<dbReference type="EMBL" id="JACCAB010000001">
    <property type="protein sequence ID" value="NYG06352.1"/>
    <property type="molecule type" value="Genomic_DNA"/>
</dbReference>
<keyword evidence="4" id="KW-1133">Transmembrane helix</keyword>
<protein>
    <submittedName>
        <fullName evidence="5">Mce-associated membrane protein</fullName>
    </submittedName>
</protein>
<name>A0A852WM44_9MICO</name>
<accession>A0A852WM44</accession>
<proteinExistence type="predicted"/>
<evidence type="ECO:0000256" key="4">
    <source>
        <dbReference type="SAM" id="Phobius"/>
    </source>
</evidence>
<dbReference type="Proteomes" id="UP000573599">
    <property type="component" value="Unassembled WGS sequence"/>
</dbReference>
<dbReference type="PANTHER" id="PTHR37042:SF4">
    <property type="entry name" value="OUTER MEMBRANE PROTEIN RV1973"/>
    <property type="match status" value="1"/>
</dbReference>
<evidence type="ECO:0000313" key="5">
    <source>
        <dbReference type="EMBL" id="NYG06352.1"/>
    </source>
</evidence>
<dbReference type="PANTHER" id="PTHR37042">
    <property type="entry name" value="OUTER MEMBRANE PROTEIN RV1973"/>
    <property type="match status" value="1"/>
</dbReference>
<gene>
    <name evidence="5" type="ORF">BJ986_000839</name>
</gene>